<dbReference type="OMA" id="VWEAYNI"/>
<evidence type="ECO:0000313" key="4">
    <source>
        <dbReference type="EnsemblProtists" id="PYU1_T002150"/>
    </source>
</evidence>
<dbReference type="PROSITE" id="PS00061">
    <property type="entry name" value="ADH_SHORT"/>
    <property type="match status" value="1"/>
</dbReference>
<keyword evidence="5" id="KW-1185">Reference proteome</keyword>
<organism evidence="4 5">
    <name type="scientific">Globisporangium ultimum (strain ATCC 200006 / CBS 805.95 / DAOM BR144)</name>
    <name type="common">Pythium ultimum</name>
    <dbReference type="NCBI Taxonomy" id="431595"/>
    <lineage>
        <taxon>Eukaryota</taxon>
        <taxon>Sar</taxon>
        <taxon>Stramenopiles</taxon>
        <taxon>Oomycota</taxon>
        <taxon>Peronosporomycetes</taxon>
        <taxon>Pythiales</taxon>
        <taxon>Pythiaceae</taxon>
        <taxon>Globisporangium</taxon>
    </lineage>
</organism>
<dbReference type="HOGENOM" id="CLU_010194_2_9_1"/>
<proteinExistence type="inferred from homology"/>
<dbReference type="PRINTS" id="PR00080">
    <property type="entry name" value="SDRFAMILY"/>
</dbReference>
<dbReference type="InterPro" id="IPR002347">
    <property type="entry name" value="SDR_fam"/>
</dbReference>
<dbReference type="Pfam" id="PF00106">
    <property type="entry name" value="adh_short"/>
    <property type="match status" value="1"/>
</dbReference>
<sequence>MAASTTASSSSQKVWFITGCSSGIGRELALAALARGDKVIATARSAAKLDDLVQRGAHTVALDVTWADDVLHKTIVDAVAVYGRIDILVNNAGYVLQGAMEECSAQEVFDLFNTNVFGVLNMVRAVMPYLRAQKSGVVANIGSLAAWRSHATTGMYCATKFATAGITEGLREEVAHLGIEVTSIDLGSFRTELAANMVVSKRNIPELDAATNPVREFLSSLHGKQPGDPVKAAKLISELLTKTGRGAGRTLPPRLAFGKDSVAYVKDALERSQKMLDEWSEIVSTTNHDDTA</sequence>
<dbReference type="InterPro" id="IPR020904">
    <property type="entry name" value="Sc_DH/Rdtase_CS"/>
</dbReference>
<dbReference type="PANTHER" id="PTHR43976">
    <property type="entry name" value="SHORT CHAIN DEHYDROGENASE"/>
    <property type="match status" value="1"/>
</dbReference>
<dbReference type="AlphaFoldDB" id="K3WB09"/>
<dbReference type="InterPro" id="IPR051911">
    <property type="entry name" value="SDR_oxidoreductase"/>
</dbReference>
<evidence type="ECO:0000256" key="2">
    <source>
        <dbReference type="ARBA" id="ARBA00023002"/>
    </source>
</evidence>
<dbReference type="Gene3D" id="3.40.50.720">
    <property type="entry name" value="NAD(P)-binding Rossmann-like Domain"/>
    <property type="match status" value="1"/>
</dbReference>
<dbReference type="EMBL" id="GL376634">
    <property type="status" value="NOT_ANNOTATED_CDS"/>
    <property type="molecule type" value="Genomic_DNA"/>
</dbReference>
<dbReference type="PANTHER" id="PTHR43976:SF16">
    <property type="entry name" value="SHORT-CHAIN DEHYDROGENASE_REDUCTASE FAMILY PROTEIN"/>
    <property type="match status" value="1"/>
</dbReference>
<dbReference type="Proteomes" id="UP000019132">
    <property type="component" value="Unassembled WGS sequence"/>
</dbReference>
<accession>K3WB09</accession>
<keyword evidence="2" id="KW-0560">Oxidoreductase</keyword>
<dbReference type="SUPFAM" id="SSF51735">
    <property type="entry name" value="NAD(P)-binding Rossmann-fold domains"/>
    <property type="match status" value="1"/>
</dbReference>
<dbReference type="STRING" id="431595.K3WB09"/>
<comment type="similarity">
    <text evidence="1 3">Belongs to the short-chain dehydrogenases/reductases (SDR) family.</text>
</comment>
<evidence type="ECO:0000313" key="5">
    <source>
        <dbReference type="Proteomes" id="UP000019132"/>
    </source>
</evidence>
<dbReference type="InParanoid" id="K3WB09"/>
<dbReference type="InterPro" id="IPR036291">
    <property type="entry name" value="NAD(P)-bd_dom_sf"/>
</dbReference>
<dbReference type="CDD" id="cd05374">
    <property type="entry name" value="17beta-HSD-like_SDR_c"/>
    <property type="match status" value="1"/>
</dbReference>
<dbReference type="PRINTS" id="PR00081">
    <property type="entry name" value="GDHRDH"/>
</dbReference>
<dbReference type="GO" id="GO:0016491">
    <property type="term" value="F:oxidoreductase activity"/>
    <property type="evidence" value="ECO:0007669"/>
    <property type="project" value="UniProtKB-KW"/>
</dbReference>
<evidence type="ECO:0000256" key="3">
    <source>
        <dbReference type="RuleBase" id="RU000363"/>
    </source>
</evidence>
<dbReference type="EnsemblProtists" id="PYU1_T002150">
    <property type="protein sequence ID" value="PYU1_T002150"/>
    <property type="gene ID" value="PYU1_G002148"/>
</dbReference>
<dbReference type="eggNOG" id="KOG1209">
    <property type="taxonomic scope" value="Eukaryota"/>
</dbReference>
<dbReference type="VEuPathDB" id="FungiDB:PYU1_G002148"/>
<reference evidence="4" key="3">
    <citation type="submission" date="2015-02" db="UniProtKB">
        <authorList>
            <consortium name="EnsemblProtists"/>
        </authorList>
    </citation>
    <scope>IDENTIFICATION</scope>
    <source>
        <strain evidence="4">DAOM BR144</strain>
    </source>
</reference>
<protein>
    <submittedName>
        <fullName evidence="4">Uncharacterized protein</fullName>
    </submittedName>
</protein>
<name>K3WB09_GLOUD</name>
<reference evidence="5" key="2">
    <citation type="submission" date="2010-04" db="EMBL/GenBank/DDBJ databases">
        <authorList>
            <person name="Buell R."/>
            <person name="Hamilton J."/>
            <person name="Hostetler J."/>
        </authorList>
    </citation>
    <scope>NUCLEOTIDE SEQUENCE [LARGE SCALE GENOMIC DNA]</scope>
    <source>
        <strain evidence="5">DAOM:BR144</strain>
    </source>
</reference>
<reference evidence="5" key="1">
    <citation type="journal article" date="2010" name="Genome Biol.">
        <title>Genome sequence of the necrotrophic plant pathogen Pythium ultimum reveals original pathogenicity mechanisms and effector repertoire.</title>
        <authorList>
            <person name="Levesque C.A."/>
            <person name="Brouwer H."/>
            <person name="Cano L."/>
            <person name="Hamilton J.P."/>
            <person name="Holt C."/>
            <person name="Huitema E."/>
            <person name="Raffaele S."/>
            <person name="Robideau G.P."/>
            <person name="Thines M."/>
            <person name="Win J."/>
            <person name="Zerillo M.M."/>
            <person name="Beakes G.W."/>
            <person name="Boore J.L."/>
            <person name="Busam D."/>
            <person name="Dumas B."/>
            <person name="Ferriera S."/>
            <person name="Fuerstenberg S.I."/>
            <person name="Gachon C.M."/>
            <person name="Gaulin E."/>
            <person name="Govers F."/>
            <person name="Grenville-Briggs L."/>
            <person name="Horner N."/>
            <person name="Hostetler J."/>
            <person name="Jiang R.H."/>
            <person name="Johnson J."/>
            <person name="Krajaejun T."/>
            <person name="Lin H."/>
            <person name="Meijer H.J."/>
            <person name="Moore B."/>
            <person name="Morris P."/>
            <person name="Phuntmart V."/>
            <person name="Puiu D."/>
            <person name="Shetty J."/>
            <person name="Stajich J.E."/>
            <person name="Tripathy S."/>
            <person name="Wawra S."/>
            <person name="van West P."/>
            <person name="Whitty B.R."/>
            <person name="Coutinho P.M."/>
            <person name="Henrissat B."/>
            <person name="Martin F."/>
            <person name="Thomas P.D."/>
            <person name="Tyler B.M."/>
            <person name="De Vries R.P."/>
            <person name="Kamoun S."/>
            <person name="Yandell M."/>
            <person name="Tisserat N."/>
            <person name="Buell C.R."/>
        </authorList>
    </citation>
    <scope>NUCLEOTIDE SEQUENCE</scope>
    <source>
        <strain evidence="5">DAOM:BR144</strain>
    </source>
</reference>
<evidence type="ECO:0000256" key="1">
    <source>
        <dbReference type="ARBA" id="ARBA00006484"/>
    </source>
</evidence>